<organism evidence="1 2">
    <name type="scientific">Pseudotabrizicola sediminis</name>
    <dbReference type="NCBI Taxonomy" id="2486418"/>
    <lineage>
        <taxon>Bacteria</taxon>
        <taxon>Pseudomonadati</taxon>
        <taxon>Pseudomonadota</taxon>
        <taxon>Alphaproteobacteria</taxon>
        <taxon>Rhodobacterales</taxon>
        <taxon>Paracoccaceae</taxon>
        <taxon>Pseudotabrizicola</taxon>
    </lineage>
</organism>
<protein>
    <recommendedName>
        <fullName evidence="3">ATP-grasp domain-containing protein</fullName>
    </recommendedName>
</protein>
<evidence type="ECO:0000313" key="1">
    <source>
        <dbReference type="EMBL" id="TGD41347.1"/>
    </source>
</evidence>
<evidence type="ECO:0008006" key="3">
    <source>
        <dbReference type="Google" id="ProtNLM"/>
    </source>
</evidence>
<evidence type="ECO:0000313" key="2">
    <source>
        <dbReference type="Proteomes" id="UP000297741"/>
    </source>
</evidence>
<gene>
    <name evidence="1" type="ORF">EEB11_18865</name>
</gene>
<keyword evidence="2" id="KW-1185">Reference proteome</keyword>
<reference evidence="1 2" key="1">
    <citation type="submission" date="2018-11" db="EMBL/GenBank/DDBJ databases">
        <title>Tabrizicola sp. isolated from sediment of alpine lake.</title>
        <authorList>
            <person name="Liu Z."/>
        </authorList>
    </citation>
    <scope>NUCLEOTIDE SEQUENCE [LARGE SCALE GENOMIC DNA]</scope>
    <source>
        <strain evidence="1 2">DRYC-M-16</strain>
    </source>
</reference>
<comment type="caution">
    <text evidence="1">The sequence shown here is derived from an EMBL/GenBank/DDBJ whole genome shotgun (WGS) entry which is preliminary data.</text>
</comment>
<dbReference type="SUPFAM" id="SSF56059">
    <property type="entry name" value="Glutathione synthetase ATP-binding domain-like"/>
    <property type="match status" value="1"/>
</dbReference>
<accession>A0ABY2KGM3</accession>
<name>A0ABY2KGM3_9RHOB</name>
<dbReference type="EMBL" id="RPEM01000030">
    <property type="protein sequence ID" value="TGD41347.1"/>
    <property type="molecule type" value="Genomic_DNA"/>
</dbReference>
<dbReference type="RefSeq" id="WP_135434053.1">
    <property type="nucleotide sequence ID" value="NZ_RPEM01000030.1"/>
</dbReference>
<dbReference type="Proteomes" id="UP000297741">
    <property type="component" value="Unassembled WGS sequence"/>
</dbReference>
<sequence>MANPLTPIDVFLPDDAAFMARTELSQMRRLGMNALNLDTVTGHALGVIGRRPSVRHQACVTDEILAFLTDAGLPILEDIRVYRHADQAERHADGLIASGYRLFGPYPLREGRFVPQAQLVPSSLWRSLNSKANLGQLVPSEHLAPRWMWREGGVPELPTGGVYLKYGGTEATGVGHCVRYCPDADSFARALDWFRAEGCADQLVMEQAIDTDITWCANVSVTETGCLYLGAAEQLLNAPGQQSGSMIDPDFPFPQAGIDLVIHISEVARARGYLGIAGFDIGRAVDGQLIVFDPNFRINACTGQVLLHPAASTRSGLGVSRSFHVTSKLAADELMNRLTPPIADGWLVPTRVIDGRWLDADAPPAACTGFVLGRTREEAAANLLLLKTMV</sequence>
<proteinExistence type="predicted"/>